<comment type="caution">
    <text evidence="1">The sequence shown here is derived from an EMBL/GenBank/DDBJ whole genome shotgun (WGS) entry which is preliminary data.</text>
</comment>
<reference evidence="1 2" key="1">
    <citation type="submission" date="2019-03" db="EMBL/GenBank/DDBJ databases">
        <title>New insights into Acidothiobacillus thiooxidans sulfur metabolism through coupled gene expression, solution geochemistry, microscopy and spectroscopy analyses.</title>
        <authorList>
            <person name="Camacho D."/>
            <person name="Frazao R."/>
            <person name="Fouillen A."/>
            <person name="Nanci A."/>
            <person name="Lang B.F."/>
            <person name="Apte S.C."/>
            <person name="Baron C."/>
            <person name="Warren L.A."/>
        </authorList>
    </citation>
    <scope>NUCLEOTIDE SEQUENCE [LARGE SCALE GENOMIC DNA]</scope>
    <source>
        <strain evidence="1 2">ATCC 19377</strain>
    </source>
</reference>
<dbReference type="EMBL" id="SZUV01000001">
    <property type="protein sequence ID" value="TQN50293.1"/>
    <property type="molecule type" value="Genomic_DNA"/>
</dbReference>
<organism evidence="1 2">
    <name type="scientific">Acidithiobacillus thiooxidans ATCC 19377</name>
    <dbReference type="NCBI Taxonomy" id="637390"/>
    <lineage>
        <taxon>Bacteria</taxon>
        <taxon>Pseudomonadati</taxon>
        <taxon>Pseudomonadota</taxon>
        <taxon>Acidithiobacillia</taxon>
        <taxon>Acidithiobacillales</taxon>
        <taxon>Acidithiobacillaceae</taxon>
        <taxon>Acidithiobacillus</taxon>
    </lineage>
</organism>
<accession>A0A543Q1U2</accession>
<gene>
    <name evidence="1" type="ORF">DLNHIDIE_00146</name>
</gene>
<dbReference type="Proteomes" id="UP000315403">
    <property type="component" value="Unassembled WGS sequence"/>
</dbReference>
<protein>
    <submittedName>
        <fullName evidence="1">Uncharacterized protein</fullName>
    </submittedName>
</protein>
<dbReference type="RefSeq" id="WP_158627743.1">
    <property type="nucleotide sequence ID" value="NZ_SZUV01000001.1"/>
</dbReference>
<proteinExistence type="predicted"/>
<sequence>MEKDNRNQQPLSFEAAKKDRDAEFALLNQLLGEEYVRALQPARSEKPAPVIPLR</sequence>
<dbReference type="AlphaFoldDB" id="A0A543Q1U2"/>
<evidence type="ECO:0000313" key="2">
    <source>
        <dbReference type="Proteomes" id="UP000315403"/>
    </source>
</evidence>
<name>A0A543Q1U2_ACITH</name>
<evidence type="ECO:0000313" key="1">
    <source>
        <dbReference type="EMBL" id="TQN50293.1"/>
    </source>
</evidence>